<dbReference type="SUPFAM" id="SSF90209">
    <property type="entry name" value="Ran binding protein zinc finger-like"/>
    <property type="match status" value="1"/>
</dbReference>
<gene>
    <name evidence="6" type="ORF">PFDG_03345</name>
</gene>
<accession>A0A0L7M7A7</accession>
<keyword evidence="3" id="KW-0862">Zinc</keyword>
<dbReference type="GO" id="GO:0008270">
    <property type="term" value="F:zinc ion binding"/>
    <property type="evidence" value="ECO:0007669"/>
    <property type="project" value="UniProtKB-KW"/>
</dbReference>
<evidence type="ECO:0000256" key="1">
    <source>
        <dbReference type="ARBA" id="ARBA00022723"/>
    </source>
</evidence>
<dbReference type="AlphaFoldDB" id="A0A0L7M7A7"/>
<feature type="domain" description="RanBP2-type" evidence="5">
    <location>
        <begin position="1"/>
        <end position="30"/>
    </location>
</feature>
<evidence type="ECO:0000256" key="2">
    <source>
        <dbReference type="ARBA" id="ARBA00022771"/>
    </source>
</evidence>
<sequence length="31" mass="3602">MANTWRCDGCLVVNSDDTMECVCCMQKRQFN</sequence>
<keyword evidence="2 4" id="KW-0863">Zinc-finger</keyword>
<keyword evidence="1" id="KW-0479">Metal-binding</keyword>
<organism evidence="6 7">
    <name type="scientific">Plasmodium falciparum (isolate Dd2)</name>
    <dbReference type="NCBI Taxonomy" id="57267"/>
    <lineage>
        <taxon>Eukaryota</taxon>
        <taxon>Sar</taxon>
        <taxon>Alveolata</taxon>
        <taxon>Apicomplexa</taxon>
        <taxon>Aconoidasida</taxon>
        <taxon>Haemosporida</taxon>
        <taxon>Plasmodiidae</taxon>
        <taxon>Plasmodium</taxon>
        <taxon>Plasmodium (Laverania)</taxon>
    </lineage>
</organism>
<dbReference type="PROSITE" id="PS50199">
    <property type="entry name" value="ZF_RANBP2_2"/>
    <property type="match status" value="1"/>
</dbReference>
<dbReference type="InterPro" id="IPR036443">
    <property type="entry name" value="Znf_RanBP2_sf"/>
</dbReference>
<dbReference type="PROSITE" id="PS01358">
    <property type="entry name" value="ZF_RANBP2_1"/>
    <property type="match status" value="1"/>
</dbReference>
<reference evidence="7" key="1">
    <citation type="submission" date="2006-09" db="EMBL/GenBank/DDBJ databases">
        <title>Annotation of Plasmodium falciparum Dd2.</title>
        <authorList>
            <consortium name="The Broad Institute Genome Sequencing Platform"/>
            <person name="Volkman S.K."/>
            <person name="Neafsey D.E."/>
            <person name="Dash A.P."/>
            <person name="Chitnis C.E."/>
            <person name="Hartl D.L."/>
            <person name="Young S.K."/>
            <person name="Zeng Q."/>
            <person name="Koehrsen M."/>
            <person name="Alvarado L."/>
            <person name="Berlin A."/>
            <person name="Borenstein D."/>
            <person name="Chapman S.B."/>
            <person name="Chen Z."/>
            <person name="Engels R."/>
            <person name="Freedman E."/>
            <person name="Gellesch M."/>
            <person name="Goldberg J."/>
            <person name="Griggs A."/>
            <person name="Gujja S."/>
            <person name="Heilman E.R."/>
            <person name="Heiman D.I."/>
            <person name="Howarth C."/>
            <person name="Jen D."/>
            <person name="Larson L."/>
            <person name="Mehta T."/>
            <person name="Neiman D."/>
            <person name="Park D."/>
            <person name="Pearson M."/>
            <person name="Roberts A."/>
            <person name="Saif S."/>
            <person name="Shea T."/>
            <person name="Shenoy N."/>
            <person name="Sisk P."/>
            <person name="Stolte C."/>
            <person name="Sykes S."/>
            <person name="Walk T."/>
            <person name="White J."/>
            <person name="Yandava C."/>
            <person name="Haas B."/>
            <person name="Henn M.R."/>
            <person name="Nusbaum C."/>
            <person name="Birren B."/>
        </authorList>
    </citation>
    <scope>NUCLEOTIDE SEQUENCE [LARGE SCALE GENOMIC DNA]</scope>
</reference>
<dbReference type="Gene3D" id="4.10.1060.10">
    <property type="entry name" value="Zinc finger, RanBP2-type"/>
    <property type="match status" value="1"/>
</dbReference>
<dbReference type="KEGG" id="pfd:PFDG_03345"/>
<dbReference type="OrthoDB" id="386953at2759"/>
<dbReference type="Proteomes" id="UP000054282">
    <property type="component" value="Unassembled WGS sequence"/>
</dbReference>
<reference evidence="7" key="2">
    <citation type="submission" date="2006-09" db="EMBL/GenBank/DDBJ databases">
        <title>The genome sequence of Plasmodium falciparum Dd2.</title>
        <authorList>
            <consortium name="The Broad Institute Genome Sequencing Platform"/>
            <person name="Birren B."/>
            <person name="Lander E."/>
            <person name="Galagan J."/>
            <person name="Nusbaum C."/>
            <person name="Devon K."/>
            <person name="Henn M."/>
            <person name="Jaffe D."/>
            <person name="Butler J."/>
            <person name="Alvarez P."/>
            <person name="Gnerre S."/>
            <person name="Grabherr M."/>
            <person name="Kleber M."/>
            <person name="Mauceli E."/>
            <person name="Brockman W."/>
            <person name="MacCallum I.A."/>
            <person name="Rounsley S."/>
            <person name="Young S."/>
            <person name="LaButti K."/>
            <person name="Pushparaj V."/>
            <person name="DeCaprio D."/>
            <person name="Crawford M."/>
            <person name="Koehrsen M."/>
            <person name="Engels R."/>
            <person name="Montgomery P."/>
            <person name="Pearson M."/>
            <person name="Howarth C."/>
            <person name="Larson L."/>
            <person name="Luoma S."/>
            <person name="White J."/>
            <person name="Kodira C."/>
            <person name="Zeng Q."/>
            <person name="O'Leary S."/>
            <person name="Yandava C."/>
            <person name="Alvarado L."/>
            <person name="Wirth D."/>
            <person name="Volkman S."/>
            <person name="Hartl D."/>
        </authorList>
    </citation>
    <scope>NUCLEOTIDE SEQUENCE [LARGE SCALE GENOMIC DNA]</scope>
</reference>
<evidence type="ECO:0000313" key="7">
    <source>
        <dbReference type="Proteomes" id="UP000054282"/>
    </source>
</evidence>
<dbReference type="InterPro" id="IPR001876">
    <property type="entry name" value="Znf_RanBP2"/>
</dbReference>
<evidence type="ECO:0000256" key="3">
    <source>
        <dbReference type="ARBA" id="ARBA00022833"/>
    </source>
</evidence>
<evidence type="ECO:0000256" key="4">
    <source>
        <dbReference type="PROSITE-ProRule" id="PRU00322"/>
    </source>
</evidence>
<protein>
    <recommendedName>
        <fullName evidence="5">RanBP2-type domain-containing protein</fullName>
    </recommendedName>
</protein>
<evidence type="ECO:0000313" key="6">
    <source>
        <dbReference type="EMBL" id="KOB88701.1"/>
    </source>
</evidence>
<name>A0A0L7M7A7_PLAF4</name>
<evidence type="ECO:0000259" key="5">
    <source>
        <dbReference type="PROSITE" id="PS50199"/>
    </source>
</evidence>
<dbReference type="EMBL" id="GG701733">
    <property type="protein sequence ID" value="KOB88701.1"/>
    <property type="molecule type" value="Genomic_DNA"/>
</dbReference>
<proteinExistence type="predicted"/>